<dbReference type="EMBL" id="JACXXH010000005">
    <property type="protein sequence ID" value="MBD3863773.1"/>
    <property type="molecule type" value="Genomic_DNA"/>
</dbReference>
<comment type="caution">
    <text evidence="1">The sequence shown here is derived from an EMBL/GenBank/DDBJ whole genome shotgun (WGS) entry which is preliminary data.</text>
</comment>
<evidence type="ECO:0000313" key="1">
    <source>
        <dbReference type="EMBL" id="MBD3863773.1"/>
    </source>
</evidence>
<dbReference type="RefSeq" id="WP_157243267.1">
    <property type="nucleotide sequence ID" value="NZ_JACXXF010000004.1"/>
</dbReference>
<reference evidence="1 2" key="1">
    <citation type="submission" date="2020-09" db="EMBL/GenBank/DDBJ databases">
        <title>Bacillus nautilus sp. nov., Chryseoglobus crepusculi sp. nov, and Psychrobacter noctis sp. nov., isolated from deep-sea sponges from the equatorial Atlantic.</title>
        <authorList>
            <person name="Stennett H.L."/>
            <person name="Williams S.E."/>
        </authorList>
    </citation>
    <scope>NUCLEOTIDE SEQUENCE [LARGE SCALE GENOMIC DNA]</scope>
    <source>
        <strain evidence="1 2">28M-24</strain>
    </source>
</reference>
<keyword evidence="2" id="KW-1185">Reference proteome</keyword>
<gene>
    <name evidence="1" type="ORF">IEG06_09955</name>
</gene>
<evidence type="ECO:0000313" key="2">
    <source>
        <dbReference type="Proteomes" id="UP000627521"/>
    </source>
</evidence>
<proteinExistence type="predicted"/>
<dbReference type="Proteomes" id="UP000627521">
    <property type="component" value="Unassembled WGS sequence"/>
</dbReference>
<protein>
    <submittedName>
        <fullName evidence="1">Uncharacterized protein</fullName>
    </submittedName>
</protein>
<organism evidence="1 2">
    <name type="scientific">Olleya marilimosa</name>
    <dbReference type="NCBI Taxonomy" id="272164"/>
    <lineage>
        <taxon>Bacteria</taxon>
        <taxon>Pseudomonadati</taxon>
        <taxon>Bacteroidota</taxon>
        <taxon>Flavobacteriia</taxon>
        <taxon>Flavobacteriales</taxon>
        <taxon>Flavobacteriaceae</taxon>
    </lineage>
</organism>
<accession>A0ABR8LUC4</accession>
<name>A0ABR8LUC4_9FLAO</name>
<sequence>MMDDKLIENFKFWVDQEVIYCQILNDLTDLDDDNKIKDIEHIFLNKIFMLSKDVHMPILIDLKELNFSNAIKVFTFLSKNTLIKSLVLSKTFLVNSYKLKMLLNIQSFICNPALPDVIFKCNKSAIQYCIDDNRMYNSLN</sequence>